<evidence type="ECO:0000313" key="4">
    <source>
        <dbReference type="Proteomes" id="UP000466681"/>
    </source>
</evidence>
<dbReference type="RefSeq" id="WP_133056575.1">
    <property type="nucleotide sequence ID" value="NZ_AP022560.1"/>
</dbReference>
<evidence type="ECO:0000313" key="3">
    <source>
        <dbReference type="EMBL" id="BBX01871.1"/>
    </source>
</evidence>
<sequence length="94" mass="9375">MVRAIPWATRALVAGLFALSSVGFAGVAAAAPNCWGQVPSGSAHQPFSNGTAGNAGCGDTDDTSKTSMADIGSDGSWPGTSAAFAVSPWTKVHH</sequence>
<proteinExistence type="predicted"/>
<name>A0AAD1HBL7_9MYCO</name>
<dbReference type="KEGG" id="mmor:MMOR_28070"/>
<keyword evidence="4" id="KW-1185">Reference proteome</keyword>
<organism evidence="3 4">
    <name type="scientific">Mycolicibacterium moriokaense</name>
    <dbReference type="NCBI Taxonomy" id="39691"/>
    <lineage>
        <taxon>Bacteria</taxon>
        <taxon>Bacillati</taxon>
        <taxon>Actinomycetota</taxon>
        <taxon>Actinomycetes</taxon>
        <taxon>Mycobacteriales</taxon>
        <taxon>Mycobacteriaceae</taxon>
        <taxon>Mycolicibacterium</taxon>
    </lineage>
</organism>
<dbReference type="Proteomes" id="UP000466681">
    <property type="component" value="Chromosome"/>
</dbReference>
<feature type="compositionally biased region" description="Polar residues" evidence="1">
    <location>
        <begin position="39"/>
        <end position="52"/>
    </location>
</feature>
<evidence type="ECO:0008006" key="5">
    <source>
        <dbReference type="Google" id="ProtNLM"/>
    </source>
</evidence>
<evidence type="ECO:0000256" key="1">
    <source>
        <dbReference type="SAM" id="MobiDB-lite"/>
    </source>
</evidence>
<feature type="signal peptide" evidence="2">
    <location>
        <begin position="1"/>
        <end position="25"/>
    </location>
</feature>
<dbReference type="AlphaFoldDB" id="A0AAD1HBL7"/>
<feature type="chain" id="PRO_5042212833" description="Secreted protein" evidence="2">
    <location>
        <begin position="26"/>
        <end position="94"/>
    </location>
</feature>
<keyword evidence="2" id="KW-0732">Signal</keyword>
<feature type="region of interest" description="Disordered" evidence="1">
    <location>
        <begin position="39"/>
        <end position="81"/>
    </location>
</feature>
<reference evidence="3 4" key="1">
    <citation type="journal article" date="2019" name="Emerg. Microbes Infect.">
        <title>Comprehensive subspecies identification of 175 nontuberculous mycobacteria species based on 7547 genomic profiles.</title>
        <authorList>
            <person name="Matsumoto Y."/>
            <person name="Kinjo T."/>
            <person name="Motooka D."/>
            <person name="Nabeya D."/>
            <person name="Jung N."/>
            <person name="Uechi K."/>
            <person name="Horii T."/>
            <person name="Iida T."/>
            <person name="Fujita J."/>
            <person name="Nakamura S."/>
        </authorList>
    </citation>
    <scope>NUCLEOTIDE SEQUENCE [LARGE SCALE GENOMIC DNA]</scope>
    <source>
        <strain evidence="3 4">JCM 6375</strain>
    </source>
</reference>
<dbReference type="EMBL" id="AP022560">
    <property type="protein sequence ID" value="BBX01871.1"/>
    <property type="molecule type" value="Genomic_DNA"/>
</dbReference>
<evidence type="ECO:0000256" key="2">
    <source>
        <dbReference type="SAM" id="SignalP"/>
    </source>
</evidence>
<accession>A0AAD1HBL7</accession>
<protein>
    <recommendedName>
        <fullName evidence="5">Secreted protein</fullName>
    </recommendedName>
</protein>
<gene>
    <name evidence="3" type="ORF">MMOR_28070</name>
</gene>